<dbReference type="SUPFAM" id="SSF53067">
    <property type="entry name" value="Actin-like ATPase domain"/>
    <property type="match status" value="1"/>
</dbReference>
<dbReference type="GO" id="GO:0005737">
    <property type="term" value="C:cytoplasm"/>
    <property type="evidence" value="ECO:0007669"/>
    <property type="project" value="InterPro"/>
</dbReference>
<reference evidence="9 10" key="1">
    <citation type="submission" date="2015-10" db="EMBL/GenBank/DDBJ databases">
        <title>Metagenome-Assembled Genomes uncover a global brackish microbiome.</title>
        <authorList>
            <person name="Hugerth L.W."/>
            <person name="Larsson J."/>
            <person name="Alneberg J."/>
            <person name="Lindh M.V."/>
            <person name="Legrand C."/>
            <person name="Pinhassi J."/>
            <person name="Andersson A.F."/>
        </authorList>
    </citation>
    <scope>NUCLEOTIDE SEQUENCE [LARGE SCALE GENOMIC DNA]</scope>
    <source>
        <strain evidence="9">BACL2 MAG-120802-bin41</strain>
    </source>
</reference>
<accession>A0A0R2NZH0</accession>
<dbReference type="GO" id="GO:0006096">
    <property type="term" value="P:glycolytic process"/>
    <property type="evidence" value="ECO:0007669"/>
    <property type="project" value="InterPro"/>
</dbReference>
<dbReference type="Proteomes" id="UP000053941">
    <property type="component" value="Unassembled WGS sequence"/>
</dbReference>
<comment type="caution">
    <text evidence="9">The sequence shown here is derived from an EMBL/GenBank/DDBJ whole genome shotgun (WGS) entry which is preliminary data.</text>
</comment>
<evidence type="ECO:0000256" key="1">
    <source>
        <dbReference type="ARBA" id="ARBA00006479"/>
    </source>
</evidence>
<dbReference type="CDD" id="cd24061">
    <property type="entry name" value="ASKHA_NBD_ROK_SgGLK-like"/>
    <property type="match status" value="1"/>
</dbReference>
<dbReference type="InterPro" id="IPR004654">
    <property type="entry name" value="ROK_glcA"/>
</dbReference>
<dbReference type="PANTHER" id="PTHR18964:SF173">
    <property type="entry name" value="GLUCOKINASE"/>
    <property type="match status" value="1"/>
</dbReference>
<dbReference type="NCBIfam" id="TIGR00744">
    <property type="entry name" value="ROK_glcA_fam"/>
    <property type="match status" value="1"/>
</dbReference>
<keyword evidence="7" id="KW-0067">ATP-binding</keyword>
<dbReference type="InterPro" id="IPR049874">
    <property type="entry name" value="ROK_cs"/>
</dbReference>
<keyword evidence="5" id="KW-0547">Nucleotide-binding</keyword>
<keyword evidence="6 9" id="KW-0418">Kinase</keyword>
<protein>
    <recommendedName>
        <fullName evidence="3">Glucokinase</fullName>
        <ecNumber evidence="2">2.7.1.2</ecNumber>
    </recommendedName>
    <alternativeName>
        <fullName evidence="8">Glucose kinase</fullName>
    </alternativeName>
</protein>
<dbReference type="Gene3D" id="3.30.420.40">
    <property type="match status" value="2"/>
</dbReference>
<sequence>MSLALGIDVGGTKVLGGVVDSSGKIVKSARRQTPPQGGKALTGTIAELALELISEFDVSAVGVSAAGFISSDRKTMLATPNIAGWNGVDLTDQLEMQIGRRVVLENDANSAAWGEKKFGAGRDFHTVIMLTIGTGLGGGLIVNDQLYRGAYGIGAEFGHTRAVPNGHLCGCGIRGCFEQYASGNALLRHAREAIAASPDLARNLLARGDSSIDGLTGNHLNDAAKDGDSVAIAAFNTTGQWLGALCASLVASLDPQAFIIGGGVIDAGDILLNPTRQAMSDLIPFTGKRPAPVIVPAVLGNDAGLVGVADLARN</sequence>
<keyword evidence="4" id="KW-0808">Transferase</keyword>
<evidence type="ECO:0000313" key="10">
    <source>
        <dbReference type="Proteomes" id="UP000053941"/>
    </source>
</evidence>
<evidence type="ECO:0000313" key="9">
    <source>
        <dbReference type="EMBL" id="KRO31320.1"/>
    </source>
</evidence>
<dbReference type="InterPro" id="IPR043129">
    <property type="entry name" value="ATPase_NBD"/>
</dbReference>
<evidence type="ECO:0000256" key="4">
    <source>
        <dbReference type="ARBA" id="ARBA00022679"/>
    </source>
</evidence>
<name>A0A0R2NZH0_9ACTN</name>
<dbReference type="InterPro" id="IPR000600">
    <property type="entry name" value="ROK"/>
</dbReference>
<evidence type="ECO:0000256" key="8">
    <source>
        <dbReference type="ARBA" id="ARBA00032386"/>
    </source>
</evidence>
<evidence type="ECO:0000256" key="2">
    <source>
        <dbReference type="ARBA" id="ARBA00012323"/>
    </source>
</evidence>
<organism evidence="9 10">
    <name type="scientific">Actinobacteria bacterium BACL2 MAG-120802-bin41</name>
    <dbReference type="NCBI Taxonomy" id="1655568"/>
    <lineage>
        <taxon>Bacteria</taxon>
        <taxon>Bacillati</taxon>
        <taxon>Actinomycetota</taxon>
        <taxon>Actinomycetes</taxon>
        <taxon>Actinomycetes incertae sedis</taxon>
        <taxon>ac1 cluster</taxon>
    </lineage>
</organism>
<dbReference type="EC" id="2.7.1.2" evidence="2"/>
<dbReference type="EMBL" id="LIAS01000005">
    <property type="protein sequence ID" value="KRO31320.1"/>
    <property type="molecule type" value="Genomic_DNA"/>
</dbReference>
<evidence type="ECO:0000256" key="5">
    <source>
        <dbReference type="ARBA" id="ARBA00022741"/>
    </source>
</evidence>
<dbReference type="AlphaFoldDB" id="A0A0R2NZH0"/>
<dbReference type="GO" id="GO:0005524">
    <property type="term" value="F:ATP binding"/>
    <property type="evidence" value="ECO:0007669"/>
    <property type="project" value="UniProtKB-KW"/>
</dbReference>
<dbReference type="PANTHER" id="PTHR18964">
    <property type="entry name" value="ROK (REPRESSOR, ORF, KINASE) FAMILY"/>
    <property type="match status" value="1"/>
</dbReference>
<dbReference type="GO" id="GO:0004340">
    <property type="term" value="F:glucokinase activity"/>
    <property type="evidence" value="ECO:0007669"/>
    <property type="project" value="UniProtKB-EC"/>
</dbReference>
<dbReference type="PROSITE" id="PS01125">
    <property type="entry name" value="ROK"/>
    <property type="match status" value="1"/>
</dbReference>
<gene>
    <name evidence="9" type="ORF">ABR60_04060</name>
</gene>
<comment type="similarity">
    <text evidence="1">Belongs to the ROK (NagC/XylR) family.</text>
</comment>
<evidence type="ECO:0000256" key="3">
    <source>
        <dbReference type="ARBA" id="ARBA00014701"/>
    </source>
</evidence>
<evidence type="ECO:0000256" key="6">
    <source>
        <dbReference type="ARBA" id="ARBA00022777"/>
    </source>
</evidence>
<dbReference type="Pfam" id="PF00480">
    <property type="entry name" value="ROK"/>
    <property type="match status" value="1"/>
</dbReference>
<proteinExistence type="inferred from homology"/>
<evidence type="ECO:0000256" key="7">
    <source>
        <dbReference type="ARBA" id="ARBA00022840"/>
    </source>
</evidence>